<keyword evidence="1" id="KW-0175">Coiled coil</keyword>
<evidence type="ECO:0000313" key="4">
    <source>
        <dbReference type="Proteomes" id="UP000268162"/>
    </source>
</evidence>
<accession>A0A4P9ZUB5</accession>
<feature type="signal peptide" evidence="2">
    <location>
        <begin position="1"/>
        <end position="21"/>
    </location>
</feature>
<sequence>MKTYFLTIALLGLALTRLASGRPQPSEPGSTSQVDSSVLVDDELFEGNAPFDVIENQESGVSNQNTILATPELLGFPQELFNNITYRVSWDGFLAMADTGAKGQEMVLQSPWMRALMGPMYEFEASFVKKGGKFSAAIFQKLIPMEIASAVLREDISDDYQRVEQALNAAQVKLIKLARKSETILFACDWEFLQLLIMGFGDSTLVKLPTVRAYLGKNCRAWAQLLGLHVAVAKFPNKGPLAETPKKCFVI</sequence>
<organism evidence="3 4">
    <name type="scientific">Dimargaris cristalligena</name>
    <dbReference type="NCBI Taxonomy" id="215637"/>
    <lineage>
        <taxon>Eukaryota</taxon>
        <taxon>Fungi</taxon>
        <taxon>Fungi incertae sedis</taxon>
        <taxon>Zoopagomycota</taxon>
        <taxon>Kickxellomycotina</taxon>
        <taxon>Dimargaritomycetes</taxon>
        <taxon>Dimargaritales</taxon>
        <taxon>Dimargaritaceae</taxon>
        <taxon>Dimargaris</taxon>
    </lineage>
</organism>
<evidence type="ECO:0000313" key="3">
    <source>
        <dbReference type="EMBL" id="RKP36180.1"/>
    </source>
</evidence>
<proteinExistence type="predicted"/>
<dbReference type="EMBL" id="ML002703">
    <property type="protein sequence ID" value="RKP36180.1"/>
    <property type="molecule type" value="Genomic_DNA"/>
</dbReference>
<keyword evidence="4" id="KW-1185">Reference proteome</keyword>
<name>A0A4P9ZUB5_9FUNG</name>
<dbReference type="AlphaFoldDB" id="A0A4P9ZUB5"/>
<feature type="coiled-coil region" evidence="1">
    <location>
        <begin position="153"/>
        <end position="180"/>
    </location>
</feature>
<reference evidence="4" key="1">
    <citation type="journal article" date="2018" name="Nat. Microbiol.">
        <title>Leveraging single-cell genomics to expand the fungal tree of life.</title>
        <authorList>
            <person name="Ahrendt S.R."/>
            <person name="Quandt C.A."/>
            <person name="Ciobanu D."/>
            <person name="Clum A."/>
            <person name="Salamov A."/>
            <person name="Andreopoulos B."/>
            <person name="Cheng J.F."/>
            <person name="Woyke T."/>
            <person name="Pelin A."/>
            <person name="Henrissat B."/>
            <person name="Reynolds N.K."/>
            <person name="Benny G.L."/>
            <person name="Smith M.E."/>
            <person name="James T.Y."/>
            <person name="Grigoriev I.V."/>
        </authorList>
    </citation>
    <scope>NUCLEOTIDE SEQUENCE [LARGE SCALE GENOMIC DNA]</scope>
    <source>
        <strain evidence="4">RSA 468</strain>
    </source>
</reference>
<dbReference type="Proteomes" id="UP000268162">
    <property type="component" value="Unassembled WGS sequence"/>
</dbReference>
<protein>
    <submittedName>
        <fullName evidence="3">Uncharacterized protein</fullName>
    </submittedName>
</protein>
<feature type="chain" id="PRO_5020433017" evidence="2">
    <location>
        <begin position="22"/>
        <end position="251"/>
    </location>
</feature>
<evidence type="ECO:0000256" key="2">
    <source>
        <dbReference type="SAM" id="SignalP"/>
    </source>
</evidence>
<gene>
    <name evidence="3" type="ORF">BJ085DRAFT_28751</name>
</gene>
<keyword evidence="2" id="KW-0732">Signal</keyword>
<evidence type="ECO:0000256" key="1">
    <source>
        <dbReference type="SAM" id="Coils"/>
    </source>
</evidence>